<dbReference type="EMBL" id="JAHFZB010000023">
    <property type="protein sequence ID" value="KAK6475841.1"/>
    <property type="molecule type" value="Genomic_DNA"/>
</dbReference>
<accession>A0ABR0YTG1</accession>
<evidence type="ECO:0000313" key="1">
    <source>
        <dbReference type="EMBL" id="KAK6475841.1"/>
    </source>
</evidence>
<evidence type="ECO:0000313" key="2">
    <source>
        <dbReference type="Proteomes" id="UP001369086"/>
    </source>
</evidence>
<comment type="caution">
    <text evidence="1">The sequence shown here is derived from an EMBL/GenBank/DDBJ whole genome shotgun (WGS) entry which is preliminary data.</text>
</comment>
<sequence>MHLALWKKQTGAGLHADPVSVLIRSPLKQSRALLPWCGTCTWPRVARSTSTAICDTSLRILSVEARHEASTKDSFIWVF</sequence>
<dbReference type="Proteomes" id="UP001369086">
    <property type="component" value="Unassembled WGS sequence"/>
</dbReference>
<reference evidence="1 2" key="1">
    <citation type="submission" date="2021-05" db="EMBL/GenBank/DDBJ databases">
        <authorList>
            <person name="Zahm M."/>
            <person name="Klopp C."/>
            <person name="Cabau C."/>
            <person name="Kuhl H."/>
            <person name="Suciu R."/>
            <person name="Ciorpac M."/>
            <person name="Holostenco D."/>
            <person name="Gessner J."/>
            <person name="Wuertz S."/>
            <person name="Hohne C."/>
            <person name="Stock M."/>
            <person name="Gislard M."/>
            <person name="Lluch J."/>
            <person name="Milhes M."/>
            <person name="Lampietro C."/>
            <person name="Lopez Roques C."/>
            <person name="Donnadieu C."/>
            <person name="Du K."/>
            <person name="Schartl M."/>
            <person name="Guiguen Y."/>
        </authorList>
    </citation>
    <scope>NUCLEOTIDE SEQUENCE [LARGE SCALE GENOMIC DNA]</scope>
    <source>
        <strain evidence="1">Hh-F2</strain>
        <tissue evidence="1">Blood</tissue>
    </source>
</reference>
<gene>
    <name evidence="1" type="ORF">HHUSO_G23799</name>
</gene>
<proteinExistence type="predicted"/>
<name>A0ABR0YTG1_HUSHU</name>
<protein>
    <submittedName>
        <fullName evidence="1">Uncharacterized protein</fullName>
    </submittedName>
</protein>
<organism evidence="1 2">
    <name type="scientific">Huso huso</name>
    <name type="common">Beluga</name>
    <name type="synonym">Acipenser huso</name>
    <dbReference type="NCBI Taxonomy" id="61971"/>
    <lineage>
        <taxon>Eukaryota</taxon>
        <taxon>Metazoa</taxon>
        <taxon>Chordata</taxon>
        <taxon>Craniata</taxon>
        <taxon>Vertebrata</taxon>
        <taxon>Euteleostomi</taxon>
        <taxon>Actinopterygii</taxon>
        <taxon>Chondrostei</taxon>
        <taxon>Acipenseriformes</taxon>
        <taxon>Acipenseridae</taxon>
        <taxon>Huso</taxon>
    </lineage>
</organism>
<keyword evidence="2" id="KW-1185">Reference proteome</keyword>